<evidence type="ECO:0000256" key="4">
    <source>
        <dbReference type="SAM" id="MobiDB-lite"/>
    </source>
</evidence>
<dbReference type="Gene3D" id="3.40.50.2300">
    <property type="match status" value="2"/>
</dbReference>
<sequence length="336" mass="37967">MATLKDIAALTQVSTSTISRVINQDPTLSISQSKRNEILRAVQKLEYVSPKQRKAQKEHSEKHDESGNHHISSAPLELVVVNFLDPVGEINDPYFTSIRVGIENCCFHNKISVRTLRRDQIAKSGHIISRPKAVIAVGHFTEEEVLLMYHYNRNLIFIDSNPLGRHSDAVLFDRYAAAKELVGYIIDSGSKYPAFIGNDEARLHVFRELTKQHQLYRDDHCVISKEFCIESGYQAMLKILGSNQCPDVVFAATDIIAVGVYRAIYEKDLNIPGDIKVVGMNDISTSAHMNPGLSTMRLYPMEMGETAVELFLELVNGRKVKKMIHLGYDFIRRDSF</sequence>
<keyword evidence="1" id="KW-0805">Transcription regulation</keyword>
<evidence type="ECO:0000313" key="6">
    <source>
        <dbReference type="EMBL" id="SHI24950.1"/>
    </source>
</evidence>
<dbReference type="GO" id="GO:0003700">
    <property type="term" value="F:DNA-binding transcription factor activity"/>
    <property type="evidence" value="ECO:0007669"/>
    <property type="project" value="TreeGrafter"/>
</dbReference>
<keyword evidence="3" id="KW-0804">Transcription</keyword>
<organism evidence="6 7">
    <name type="scientific">Vibrio aerogenes CECT 7868</name>
    <dbReference type="NCBI Taxonomy" id="1216006"/>
    <lineage>
        <taxon>Bacteria</taxon>
        <taxon>Pseudomonadati</taxon>
        <taxon>Pseudomonadota</taxon>
        <taxon>Gammaproteobacteria</taxon>
        <taxon>Vibrionales</taxon>
        <taxon>Vibrionaceae</taxon>
        <taxon>Vibrio</taxon>
    </lineage>
</organism>
<dbReference type="SUPFAM" id="SSF47413">
    <property type="entry name" value="lambda repressor-like DNA-binding domains"/>
    <property type="match status" value="1"/>
</dbReference>
<dbReference type="PANTHER" id="PTHR30146">
    <property type="entry name" value="LACI-RELATED TRANSCRIPTIONAL REPRESSOR"/>
    <property type="match status" value="1"/>
</dbReference>
<gene>
    <name evidence="6" type="primary">rbsR_1</name>
    <name evidence="6" type="ORF">VA7868_02876</name>
</gene>
<dbReference type="InterPro" id="IPR028082">
    <property type="entry name" value="Peripla_BP_I"/>
</dbReference>
<dbReference type="EMBL" id="FQXZ01000032">
    <property type="protein sequence ID" value="SHI24950.1"/>
    <property type="molecule type" value="Genomic_DNA"/>
</dbReference>
<dbReference type="PROSITE" id="PS50932">
    <property type="entry name" value="HTH_LACI_2"/>
    <property type="match status" value="1"/>
</dbReference>
<proteinExistence type="predicted"/>
<dbReference type="GO" id="GO:0000976">
    <property type="term" value="F:transcription cis-regulatory region binding"/>
    <property type="evidence" value="ECO:0007669"/>
    <property type="project" value="TreeGrafter"/>
</dbReference>
<feature type="domain" description="HTH lacI-type" evidence="5">
    <location>
        <begin position="2"/>
        <end position="48"/>
    </location>
</feature>
<protein>
    <submittedName>
        <fullName evidence="6">Ribose operon repressor</fullName>
    </submittedName>
</protein>
<accession>A0A1M5ZL42</accession>
<dbReference type="SMART" id="SM00354">
    <property type="entry name" value="HTH_LACI"/>
    <property type="match status" value="1"/>
</dbReference>
<dbReference type="AlphaFoldDB" id="A0A1M5ZL42"/>
<name>A0A1M5ZL42_9VIBR</name>
<dbReference type="STRING" id="1216006.VA7868_02876"/>
<keyword evidence="2" id="KW-0238">DNA-binding</keyword>
<dbReference type="SUPFAM" id="SSF53822">
    <property type="entry name" value="Periplasmic binding protein-like I"/>
    <property type="match status" value="1"/>
</dbReference>
<dbReference type="InterPro" id="IPR046335">
    <property type="entry name" value="LacI/GalR-like_sensor"/>
</dbReference>
<dbReference type="InterPro" id="IPR010982">
    <property type="entry name" value="Lambda_DNA-bd_dom_sf"/>
</dbReference>
<dbReference type="InterPro" id="IPR000843">
    <property type="entry name" value="HTH_LacI"/>
</dbReference>
<keyword evidence="7" id="KW-1185">Reference proteome</keyword>
<dbReference type="PANTHER" id="PTHR30146:SF149">
    <property type="entry name" value="HTH-TYPE TRANSCRIPTIONAL REGULATOR EBGR"/>
    <property type="match status" value="1"/>
</dbReference>
<evidence type="ECO:0000256" key="1">
    <source>
        <dbReference type="ARBA" id="ARBA00023015"/>
    </source>
</evidence>
<evidence type="ECO:0000259" key="5">
    <source>
        <dbReference type="PROSITE" id="PS50932"/>
    </source>
</evidence>
<dbReference type="Pfam" id="PF13377">
    <property type="entry name" value="Peripla_BP_3"/>
    <property type="match status" value="1"/>
</dbReference>
<dbReference type="Gene3D" id="1.10.260.40">
    <property type="entry name" value="lambda repressor-like DNA-binding domains"/>
    <property type="match status" value="1"/>
</dbReference>
<dbReference type="Proteomes" id="UP000184608">
    <property type="component" value="Unassembled WGS sequence"/>
</dbReference>
<evidence type="ECO:0000256" key="3">
    <source>
        <dbReference type="ARBA" id="ARBA00023163"/>
    </source>
</evidence>
<dbReference type="CDD" id="cd01392">
    <property type="entry name" value="HTH_LacI"/>
    <property type="match status" value="1"/>
</dbReference>
<reference evidence="6 7" key="1">
    <citation type="submission" date="2016-11" db="EMBL/GenBank/DDBJ databases">
        <authorList>
            <person name="Jaros S."/>
            <person name="Januszkiewicz K."/>
            <person name="Wedrychowicz H."/>
        </authorList>
    </citation>
    <scope>NUCLEOTIDE SEQUENCE [LARGE SCALE GENOMIC DNA]</scope>
    <source>
        <strain evidence="6 7">CECT 7868</strain>
    </source>
</reference>
<feature type="compositionally biased region" description="Basic and acidic residues" evidence="4">
    <location>
        <begin position="55"/>
        <end position="68"/>
    </location>
</feature>
<feature type="region of interest" description="Disordered" evidence="4">
    <location>
        <begin position="50"/>
        <end position="69"/>
    </location>
</feature>
<evidence type="ECO:0000313" key="7">
    <source>
        <dbReference type="Proteomes" id="UP000184608"/>
    </source>
</evidence>
<dbReference type="RefSeq" id="WP_073604513.1">
    <property type="nucleotide sequence ID" value="NZ_FQXZ01000032.1"/>
</dbReference>
<dbReference type="OrthoDB" id="5681588at2"/>
<dbReference type="Pfam" id="PF00356">
    <property type="entry name" value="LacI"/>
    <property type="match status" value="1"/>
</dbReference>
<dbReference type="CDD" id="cd01544">
    <property type="entry name" value="PBP1_GalR"/>
    <property type="match status" value="1"/>
</dbReference>
<dbReference type="PROSITE" id="PS00356">
    <property type="entry name" value="HTH_LACI_1"/>
    <property type="match status" value="1"/>
</dbReference>
<evidence type="ECO:0000256" key="2">
    <source>
        <dbReference type="ARBA" id="ARBA00023125"/>
    </source>
</evidence>